<comment type="caution">
    <text evidence="1">The sequence shown here is derived from an EMBL/GenBank/DDBJ whole genome shotgun (WGS) entry which is preliminary data.</text>
</comment>
<sequence length="96" mass="11240">MVAFGERGFDPMHVSNPFPENGSLMHIWQGYEDRIVPFELQRYVYGKVAWIEYHEVPDRGHLIVHYKGLFETISRALLLEEQSYSYPKPKLSNIVA</sequence>
<evidence type="ECO:0000313" key="2">
    <source>
        <dbReference type="Proteomes" id="UP000685013"/>
    </source>
</evidence>
<feature type="non-terminal residue" evidence="1">
    <location>
        <position position="1"/>
    </location>
</feature>
<dbReference type="PANTHER" id="PTHR45763">
    <property type="entry name" value="HYDROLASE, ALPHA/BETA FOLD FAMILY PROTEIN, EXPRESSED-RELATED"/>
    <property type="match status" value="1"/>
</dbReference>
<gene>
    <name evidence="1" type="ORF">SDJN03_19587</name>
</gene>
<organism evidence="1 2">
    <name type="scientific">Cucurbita argyrosperma subsp. sororia</name>
    <dbReference type="NCBI Taxonomy" id="37648"/>
    <lineage>
        <taxon>Eukaryota</taxon>
        <taxon>Viridiplantae</taxon>
        <taxon>Streptophyta</taxon>
        <taxon>Embryophyta</taxon>
        <taxon>Tracheophyta</taxon>
        <taxon>Spermatophyta</taxon>
        <taxon>Magnoliopsida</taxon>
        <taxon>eudicotyledons</taxon>
        <taxon>Gunneridae</taxon>
        <taxon>Pentapetalae</taxon>
        <taxon>rosids</taxon>
        <taxon>fabids</taxon>
        <taxon>Cucurbitales</taxon>
        <taxon>Cucurbitaceae</taxon>
        <taxon>Cucurbiteae</taxon>
        <taxon>Cucurbita</taxon>
    </lineage>
</organism>
<dbReference type="PANTHER" id="PTHR45763:SF28">
    <property type="entry name" value="ALPHA_BETA-HYDROLASES SUPERFAMILY PROTEIN"/>
    <property type="match status" value="1"/>
</dbReference>
<protein>
    <submittedName>
        <fullName evidence="1">Uncharacterized protein</fullName>
    </submittedName>
</protein>
<reference evidence="1 2" key="1">
    <citation type="journal article" date="2021" name="Hortic Res">
        <title>The domestication of Cucurbita argyrosperma as revealed by the genome of its wild relative.</title>
        <authorList>
            <person name="Barrera-Redondo J."/>
            <person name="Sanchez-de la Vega G."/>
            <person name="Aguirre-Liguori J.A."/>
            <person name="Castellanos-Morales G."/>
            <person name="Gutierrez-Guerrero Y.T."/>
            <person name="Aguirre-Dugua X."/>
            <person name="Aguirre-Planter E."/>
            <person name="Tenaillon M.I."/>
            <person name="Lira-Saade R."/>
            <person name="Eguiarte L.E."/>
        </authorList>
    </citation>
    <scope>NUCLEOTIDE SEQUENCE [LARGE SCALE GENOMIC DNA]</scope>
    <source>
        <strain evidence="1">JBR-2021</strain>
    </source>
</reference>
<name>A0AAV6MNJ6_9ROSI</name>
<dbReference type="EMBL" id="JAGKQH010000013">
    <property type="protein sequence ID" value="KAG6583655.1"/>
    <property type="molecule type" value="Genomic_DNA"/>
</dbReference>
<dbReference type="AlphaFoldDB" id="A0AAV6MNJ6"/>
<evidence type="ECO:0000313" key="1">
    <source>
        <dbReference type="EMBL" id="KAG6583655.1"/>
    </source>
</evidence>
<dbReference type="Proteomes" id="UP000685013">
    <property type="component" value="Chromosome 13"/>
</dbReference>
<proteinExistence type="predicted"/>
<accession>A0AAV6MNJ6</accession>
<keyword evidence="2" id="KW-1185">Reference proteome</keyword>